<dbReference type="InterPro" id="IPR006710">
    <property type="entry name" value="Glyco_hydro_43"/>
</dbReference>
<comment type="similarity">
    <text evidence="1 6">Belongs to the glycosyl hydrolase 43 family.</text>
</comment>
<evidence type="ECO:0000256" key="4">
    <source>
        <dbReference type="PIRSR" id="PIRSR606710-1"/>
    </source>
</evidence>
<keyword evidence="3 6" id="KW-0326">Glycosidase</keyword>
<evidence type="ECO:0000313" key="9">
    <source>
        <dbReference type="Proteomes" id="UP000249619"/>
    </source>
</evidence>
<dbReference type="Pfam" id="PF17851">
    <property type="entry name" value="GH43_C2"/>
    <property type="match status" value="1"/>
</dbReference>
<evidence type="ECO:0000256" key="5">
    <source>
        <dbReference type="PIRSR" id="PIRSR606710-2"/>
    </source>
</evidence>
<dbReference type="PANTHER" id="PTHR42812">
    <property type="entry name" value="BETA-XYLOSIDASE"/>
    <property type="match status" value="1"/>
</dbReference>
<evidence type="ECO:0000256" key="2">
    <source>
        <dbReference type="ARBA" id="ARBA00022801"/>
    </source>
</evidence>
<dbReference type="InterPro" id="IPR041542">
    <property type="entry name" value="GH43_C2"/>
</dbReference>
<dbReference type="Pfam" id="PF04616">
    <property type="entry name" value="Glyco_hydro_43"/>
    <property type="match status" value="1"/>
</dbReference>
<comment type="caution">
    <text evidence="8">The sequence shown here is derived from an EMBL/GenBank/DDBJ whole genome shotgun (WGS) entry which is preliminary data.</text>
</comment>
<name>A0A364N794_STELY</name>
<sequence length="522" mass="57518">MAINPIIPGFAPDPSLVLVDGTCYLVNSTFHLFPGLPIYTSRDLIHWHQIGNAINRASQLSLSKASTIIHDLGNNDHLYATGGLYAPTIRHHNGTFYIVCTNIVHPDATSPFKEATAQNFIISSTDIHANKWSDPVPFTFNGIDPSLFFDPFSAKAYLCGSKSPGPMTKTTLFEIDVNTGEKLSEEKQLWHGTGGVFPEGPHIYFRAPFYYLLIAEGGTHEGHAVTMARSKTLDGPWEASPRNPVLTAANTDEYVQCTGHCEAFEDRNAEWWGVCLGVRMGGREGWYGLGRETFLTKGTWSEAGWLSFERVNMEGSGGDAVDAGMPDPQGKKLTAQEGVEWLYIRDAELGGYKIDERDVAMMAAPHDLSSANASPCFIGKRQRRLKGASSVTLLPFHDMPSPLTAGIAVYKDEHRFLTLSYTASSFPSITLRVRNKAKHIDRTHTIDNIAHSPSSPIDLSIRYTETQYTVYYKTEPAGEVQEVGKVDSMDLSDKDFVGPIVGIFAVGEHVEVRFTQFVVDCA</sequence>
<dbReference type="InterPro" id="IPR023296">
    <property type="entry name" value="Glyco_hydro_beta-prop_sf"/>
</dbReference>
<organism evidence="8 9">
    <name type="scientific">Stemphylium lycopersici</name>
    <name type="common">Tomato gray leaf spot disease fungus</name>
    <name type="synonym">Thyrospora lycopersici</name>
    <dbReference type="NCBI Taxonomy" id="183478"/>
    <lineage>
        <taxon>Eukaryota</taxon>
        <taxon>Fungi</taxon>
        <taxon>Dikarya</taxon>
        <taxon>Ascomycota</taxon>
        <taxon>Pezizomycotina</taxon>
        <taxon>Dothideomycetes</taxon>
        <taxon>Pleosporomycetidae</taxon>
        <taxon>Pleosporales</taxon>
        <taxon>Pleosporineae</taxon>
        <taxon>Pleosporaceae</taxon>
        <taxon>Stemphylium</taxon>
    </lineage>
</organism>
<evidence type="ECO:0000256" key="1">
    <source>
        <dbReference type="ARBA" id="ARBA00009865"/>
    </source>
</evidence>
<feature type="site" description="Important for catalytic activity, responsible for pKa modulation of the active site Glu and correct orientation of both the proton donor and substrate" evidence="5">
    <location>
        <position position="144"/>
    </location>
</feature>
<dbReference type="InterPro" id="IPR051795">
    <property type="entry name" value="Glycosyl_Hydrlase_43"/>
</dbReference>
<dbReference type="GO" id="GO:0005975">
    <property type="term" value="P:carbohydrate metabolic process"/>
    <property type="evidence" value="ECO:0007669"/>
    <property type="project" value="InterPro"/>
</dbReference>
<accession>A0A364N794</accession>
<feature type="domain" description="Beta-xylosidase C-terminal Concanavalin A-like" evidence="7">
    <location>
        <begin position="339"/>
        <end position="508"/>
    </location>
</feature>
<dbReference type="SUPFAM" id="SSF49899">
    <property type="entry name" value="Concanavalin A-like lectins/glucanases"/>
    <property type="match status" value="1"/>
</dbReference>
<dbReference type="STRING" id="183478.A0A364N794"/>
<feature type="active site" description="Proton acceptor" evidence="4">
    <location>
        <position position="13"/>
    </location>
</feature>
<protein>
    <submittedName>
        <fullName evidence="8">Glycoside hydrolase family 43 protein</fullName>
    </submittedName>
</protein>
<gene>
    <name evidence="8" type="ORF">DDE83_003492</name>
</gene>
<keyword evidence="2 6" id="KW-0378">Hydrolase</keyword>
<dbReference type="Gene3D" id="2.60.120.200">
    <property type="match status" value="1"/>
</dbReference>
<evidence type="ECO:0000259" key="7">
    <source>
        <dbReference type="Pfam" id="PF17851"/>
    </source>
</evidence>
<dbReference type="Gene3D" id="2.115.10.20">
    <property type="entry name" value="Glycosyl hydrolase domain, family 43"/>
    <property type="match status" value="1"/>
</dbReference>
<reference evidence="9" key="1">
    <citation type="submission" date="2018-05" db="EMBL/GenBank/DDBJ databases">
        <title>Draft genome sequence of Stemphylium lycopersici strain CIDEFI 213.</title>
        <authorList>
            <person name="Medina R."/>
            <person name="Franco M.E.E."/>
            <person name="Lucentini C.G."/>
            <person name="Saparrat M.C.N."/>
            <person name="Balatti P.A."/>
        </authorList>
    </citation>
    <scope>NUCLEOTIDE SEQUENCE [LARGE SCALE GENOMIC DNA]</scope>
    <source>
        <strain evidence="9">CIDEFI 213</strain>
    </source>
</reference>
<dbReference type="AlphaFoldDB" id="A0A364N794"/>
<evidence type="ECO:0000256" key="3">
    <source>
        <dbReference type="ARBA" id="ARBA00023295"/>
    </source>
</evidence>
<evidence type="ECO:0000256" key="6">
    <source>
        <dbReference type="RuleBase" id="RU361187"/>
    </source>
</evidence>
<feature type="active site" description="Proton donor" evidence="4">
    <location>
        <position position="199"/>
    </location>
</feature>
<keyword evidence="9" id="KW-1185">Reference proteome</keyword>
<evidence type="ECO:0000313" key="8">
    <source>
        <dbReference type="EMBL" id="RAR13107.1"/>
    </source>
</evidence>
<dbReference type="GO" id="GO:0004553">
    <property type="term" value="F:hydrolase activity, hydrolyzing O-glycosyl compounds"/>
    <property type="evidence" value="ECO:0007669"/>
    <property type="project" value="InterPro"/>
</dbReference>
<dbReference type="EMBL" id="QGDH01000040">
    <property type="protein sequence ID" value="RAR13107.1"/>
    <property type="molecule type" value="Genomic_DNA"/>
</dbReference>
<dbReference type="PANTHER" id="PTHR42812:SF12">
    <property type="entry name" value="BETA-XYLOSIDASE-RELATED"/>
    <property type="match status" value="1"/>
</dbReference>
<dbReference type="InterPro" id="IPR013320">
    <property type="entry name" value="ConA-like_dom_sf"/>
</dbReference>
<dbReference type="CDD" id="cd18617">
    <property type="entry name" value="GH43_XynB-like"/>
    <property type="match status" value="1"/>
</dbReference>
<dbReference type="Proteomes" id="UP000249619">
    <property type="component" value="Unassembled WGS sequence"/>
</dbReference>
<proteinExistence type="inferred from homology"/>
<dbReference type="SUPFAM" id="SSF75005">
    <property type="entry name" value="Arabinanase/levansucrase/invertase"/>
    <property type="match status" value="1"/>
</dbReference>